<dbReference type="InParanoid" id="A0A409Y5R2"/>
<sequence>MRLLPAFVFVGFVAASGFAYPLYDKASSLDTRSADDGLALRELYTSEYLEELTARDLDVILEARKSVPITEGEKRRRLRRRLRGRSFNDDGAVELEARHHTFSGDGSGPSVTVHLRGFDDVDVLDAREYDDFEDLSFRGMDGVRRIRRYRGY</sequence>
<gene>
    <name evidence="1" type="ORF">CVT26_013498</name>
</gene>
<dbReference type="EMBL" id="NHYE01001123">
    <property type="protein sequence ID" value="PPQ98303.1"/>
    <property type="molecule type" value="Genomic_DNA"/>
</dbReference>
<protein>
    <submittedName>
        <fullName evidence="1">Uncharacterized protein</fullName>
    </submittedName>
</protein>
<comment type="caution">
    <text evidence="1">The sequence shown here is derived from an EMBL/GenBank/DDBJ whole genome shotgun (WGS) entry which is preliminary data.</text>
</comment>
<name>A0A409Y5R2_9AGAR</name>
<reference evidence="1 2" key="1">
    <citation type="journal article" date="2018" name="Evol. Lett.">
        <title>Horizontal gene cluster transfer increased hallucinogenic mushroom diversity.</title>
        <authorList>
            <person name="Reynolds H.T."/>
            <person name="Vijayakumar V."/>
            <person name="Gluck-Thaler E."/>
            <person name="Korotkin H.B."/>
            <person name="Matheny P.B."/>
            <person name="Slot J.C."/>
        </authorList>
    </citation>
    <scope>NUCLEOTIDE SEQUENCE [LARGE SCALE GENOMIC DNA]</scope>
    <source>
        <strain evidence="1 2">SRW20</strain>
    </source>
</reference>
<proteinExistence type="predicted"/>
<dbReference type="Proteomes" id="UP000284706">
    <property type="component" value="Unassembled WGS sequence"/>
</dbReference>
<evidence type="ECO:0000313" key="1">
    <source>
        <dbReference type="EMBL" id="PPQ98303.1"/>
    </source>
</evidence>
<evidence type="ECO:0000313" key="2">
    <source>
        <dbReference type="Proteomes" id="UP000284706"/>
    </source>
</evidence>
<dbReference type="AlphaFoldDB" id="A0A409Y5R2"/>
<accession>A0A409Y5R2</accession>
<keyword evidence="2" id="KW-1185">Reference proteome</keyword>
<organism evidence="1 2">
    <name type="scientific">Gymnopilus dilepis</name>
    <dbReference type="NCBI Taxonomy" id="231916"/>
    <lineage>
        <taxon>Eukaryota</taxon>
        <taxon>Fungi</taxon>
        <taxon>Dikarya</taxon>
        <taxon>Basidiomycota</taxon>
        <taxon>Agaricomycotina</taxon>
        <taxon>Agaricomycetes</taxon>
        <taxon>Agaricomycetidae</taxon>
        <taxon>Agaricales</taxon>
        <taxon>Agaricineae</taxon>
        <taxon>Hymenogastraceae</taxon>
        <taxon>Gymnopilus</taxon>
    </lineage>
</organism>
<dbReference type="OrthoDB" id="5150177at2759"/>